<dbReference type="AlphaFoldDB" id="A0A9Q8IN64"/>
<accession>A0A9Q8IN64</accession>
<gene>
    <name evidence="2" type="ORF">DY130_05485</name>
</gene>
<name>A0A9Q8IN64_9LACO</name>
<dbReference type="EMBL" id="QUBG01000005">
    <property type="protein sequence ID" value="TPR43467.1"/>
    <property type="molecule type" value="Genomic_DNA"/>
</dbReference>
<feature type="transmembrane region" description="Helical" evidence="1">
    <location>
        <begin position="72"/>
        <end position="92"/>
    </location>
</feature>
<dbReference type="GeneID" id="58108582"/>
<organism evidence="2 3">
    <name type="scientific">Apilactobacillus micheneri</name>
    <dbReference type="NCBI Taxonomy" id="1899430"/>
    <lineage>
        <taxon>Bacteria</taxon>
        <taxon>Bacillati</taxon>
        <taxon>Bacillota</taxon>
        <taxon>Bacilli</taxon>
        <taxon>Lactobacillales</taxon>
        <taxon>Lactobacillaceae</taxon>
        <taxon>Apilactobacillus</taxon>
    </lineage>
</organism>
<keyword evidence="1" id="KW-0472">Membrane</keyword>
<dbReference type="RefSeq" id="WP_140924302.1">
    <property type="nucleotide sequence ID" value="NZ_QUBF01000005.1"/>
</dbReference>
<evidence type="ECO:0000313" key="3">
    <source>
        <dbReference type="Proteomes" id="UP000784700"/>
    </source>
</evidence>
<evidence type="ECO:0000313" key="2">
    <source>
        <dbReference type="EMBL" id="TPR43467.1"/>
    </source>
</evidence>
<feature type="transmembrane region" description="Helical" evidence="1">
    <location>
        <begin position="7"/>
        <end position="27"/>
    </location>
</feature>
<evidence type="ECO:0000256" key="1">
    <source>
        <dbReference type="SAM" id="Phobius"/>
    </source>
</evidence>
<proteinExistence type="predicted"/>
<reference evidence="2" key="1">
    <citation type="submission" date="2018-08" db="EMBL/GenBank/DDBJ databases">
        <title>Comparative genomics of wild bee and flower associated Lactobacillus reveals potential adaptation to the bee host.</title>
        <authorList>
            <person name="Vuong H.Q."/>
            <person name="Mcfrederick Q.S."/>
        </authorList>
    </citation>
    <scope>NUCLEOTIDE SEQUENCE</scope>
    <source>
        <strain evidence="2">HV_63</strain>
    </source>
</reference>
<comment type="caution">
    <text evidence="2">The sequence shown here is derived from an EMBL/GenBank/DDBJ whole genome shotgun (WGS) entry which is preliminary data.</text>
</comment>
<keyword evidence="1" id="KW-1133">Transmembrane helix</keyword>
<keyword evidence="1" id="KW-0812">Transmembrane</keyword>
<protein>
    <submittedName>
        <fullName evidence="2">Uncharacterized protein</fullName>
    </submittedName>
</protein>
<sequence>MSLFNHIVKIIIYLILFSLMISFFIGITHEGFYEYFVNLMDNMHVEAIFKFLSGFNTIDIDRRHLLSNANPINAISTLVVSSLILGCINYQVTKFQQVNR</sequence>
<dbReference type="Proteomes" id="UP000784700">
    <property type="component" value="Unassembled WGS sequence"/>
</dbReference>